<feature type="transmembrane region" description="Helical" evidence="1">
    <location>
        <begin position="12"/>
        <end position="31"/>
    </location>
</feature>
<feature type="transmembrane region" description="Helical" evidence="1">
    <location>
        <begin position="37"/>
        <end position="58"/>
    </location>
</feature>
<feature type="transmembrane region" description="Helical" evidence="1">
    <location>
        <begin position="104"/>
        <end position="121"/>
    </location>
</feature>
<feature type="transmembrane region" description="Helical" evidence="1">
    <location>
        <begin position="245"/>
        <end position="267"/>
    </location>
</feature>
<reference evidence="3" key="1">
    <citation type="journal article" date="2019" name="Int. J. Syst. Evol. Microbiol.">
        <title>The Global Catalogue of Microorganisms (GCM) 10K type strain sequencing project: providing services to taxonomists for standard genome sequencing and annotation.</title>
        <authorList>
            <consortium name="The Broad Institute Genomics Platform"/>
            <consortium name="The Broad Institute Genome Sequencing Center for Infectious Disease"/>
            <person name="Wu L."/>
            <person name="Ma J."/>
        </authorList>
    </citation>
    <scope>NUCLEOTIDE SEQUENCE [LARGE SCALE GENOMIC DNA]</scope>
    <source>
        <strain evidence="3">JCM 17759</strain>
    </source>
</reference>
<name>A0ABP8MIU6_9BACT</name>
<feature type="transmembrane region" description="Helical" evidence="1">
    <location>
        <begin position="78"/>
        <end position="98"/>
    </location>
</feature>
<keyword evidence="1" id="KW-0472">Membrane</keyword>
<keyword evidence="1" id="KW-0812">Transmembrane</keyword>
<dbReference type="EMBL" id="BAABGA010000022">
    <property type="protein sequence ID" value="GAA4450680.1"/>
    <property type="molecule type" value="Genomic_DNA"/>
</dbReference>
<comment type="caution">
    <text evidence="2">The sequence shown here is derived from an EMBL/GenBank/DDBJ whole genome shotgun (WGS) entry which is preliminary data.</text>
</comment>
<evidence type="ECO:0000313" key="2">
    <source>
        <dbReference type="EMBL" id="GAA4450680.1"/>
    </source>
</evidence>
<gene>
    <name evidence="2" type="ORF">GCM10023156_17200</name>
</gene>
<accession>A0ABP8MIU6</accession>
<protein>
    <recommendedName>
        <fullName evidence="4">Ferric reductase like transmembrane component</fullName>
    </recommendedName>
</protein>
<keyword evidence="1" id="KW-1133">Transmembrane helix</keyword>
<keyword evidence="3" id="KW-1185">Reference proteome</keyword>
<evidence type="ECO:0000256" key="1">
    <source>
        <dbReference type="SAM" id="Phobius"/>
    </source>
</evidence>
<evidence type="ECO:0000313" key="3">
    <source>
        <dbReference type="Proteomes" id="UP001500840"/>
    </source>
</evidence>
<organism evidence="2 3">
    <name type="scientific">Novipirellula rosea</name>
    <dbReference type="NCBI Taxonomy" id="1031540"/>
    <lineage>
        <taxon>Bacteria</taxon>
        <taxon>Pseudomonadati</taxon>
        <taxon>Planctomycetota</taxon>
        <taxon>Planctomycetia</taxon>
        <taxon>Pirellulales</taxon>
        <taxon>Pirellulaceae</taxon>
        <taxon>Novipirellula</taxon>
    </lineage>
</organism>
<evidence type="ECO:0008006" key="4">
    <source>
        <dbReference type="Google" id="ProtNLM"/>
    </source>
</evidence>
<dbReference type="RefSeq" id="WP_345321169.1">
    <property type="nucleotide sequence ID" value="NZ_BAABGA010000022.1"/>
</dbReference>
<dbReference type="Proteomes" id="UP001500840">
    <property type="component" value="Unassembled WGS sequence"/>
</dbReference>
<sequence>MKPIHFRTRRRLSVLVTLIAIAIVVMVSRWQQDRLGHASYFTGFTLLATLCLLMLLGVRRRLPVLPLGNVSTWTQIHLYSGIFAAGVYAVHVPALIAGGQFECTLSILFLLVSGSGFYGLYASRTVPRRLTAVPGEFRFEQIPWHRNEIAAAAGRLLDGASEEAAMAVLNAFYRKVLNPFFASSPTFAYVMIPTGHRRRRLLSGLQELDRYLEQESRSTAGQFAALVRKRDDLDYQYALQFRLRLWVVVHSVLSLLLFGGAIIHAAVALRFTM</sequence>
<proteinExistence type="predicted"/>